<dbReference type="AlphaFoldDB" id="A0BFM9"/>
<dbReference type="OrthoDB" id="302307at2759"/>
<dbReference type="InParanoid" id="A0BFM9"/>
<keyword evidence="3" id="KW-1185">Reference proteome</keyword>
<dbReference type="GeneID" id="5010528"/>
<feature type="region of interest" description="Disordered" evidence="1">
    <location>
        <begin position="53"/>
        <end position="113"/>
    </location>
</feature>
<dbReference type="EMBL" id="CT867991">
    <property type="protein sequence ID" value="CAK57346.1"/>
    <property type="molecule type" value="Genomic_DNA"/>
</dbReference>
<proteinExistence type="predicted"/>
<evidence type="ECO:0000256" key="1">
    <source>
        <dbReference type="SAM" id="MobiDB-lite"/>
    </source>
</evidence>
<dbReference type="KEGG" id="ptm:GSPATT00028381001"/>
<evidence type="ECO:0000313" key="3">
    <source>
        <dbReference type="Proteomes" id="UP000000600"/>
    </source>
</evidence>
<sequence>MQEQNIDQQVAESIQQIITIRQELAQINMIDPSLNSPRQQEVEKVDPVLTSGGFRFKTHQNLGEKQIKRRQLSSQEDDLRAFSEFNEEDEVKHSSSDEDDKRPEQRSHKQPWYYKSAVPIISSKNSEKNWENYSGRKKHQKNKYSFASESSDQSFNRMGVMTLKEEFQSIYEQQQVDEDIKEKDTELNDSDEIPSLVQQQSIIQDSTIIINRKSQQLSKSKVQFETTEESVKADPYKNLKIAGVLLATCGIAGWLYKKYF</sequence>
<accession>A0BFM9</accession>
<reference evidence="2 3" key="1">
    <citation type="journal article" date="2006" name="Nature">
        <title>Global trends of whole-genome duplications revealed by the ciliate Paramecium tetraurelia.</title>
        <authorList>
            <consortium name="Genoscope"/>
            <person name="Aury J.-M."/>
            <person name="Jaillon O."/>
            <person name="Duret L."/>
            <person name="Noel B."/>
            <person name="Jubin C."/>
            <person name="Porcel B.M."/>
            <person name="Segurens B."/>
            <person name="Daubin V."/>
            <person name="Anthouard V."/>
            <person name="Aiach N."/>
            <person name="Arnaiz O."/>
            <person name="Billaut A."/>
            <person name="Beisson J."/>
            <person name="Blanc I."/>
            <person name="Bouhouche K."/>
            <person name="Camara F."/>
            <person name="Duharcourt S."/>
            <person name="Guigo R."/>
            <person name="Gogendeau D."/>
            <person name="Katinka M."/>
            <person name="Keller A.-M."/>
            <person name="Kissmehl R."/>
            <person name="Klotz C."/>
            <person name="Koll F."/>
            <person name="Le Moue A."/>
            <person name="Lepere C."/>
            <person name="Malinsky S."/>
            <person name="Nowacki M."/>
            <person name="Nowak J.K."/>
            <person name="Plattner H."/>
            <person name="Poulain J."/>
            <person name="Ruiz F."/>
            <person name="Serrano V."/>
            <person name="Zagulski M."/>
            <person name="Dessen P."/>
            <person name="Betermier M."/>
            <person name="Weissenbach J."/>
            <person name="Scarpelli C."/>
            <person name="Schachter V."/>
            <person name="Sperling L."/>
            <person name="Meyer E."/>
            <person name="Cohen J."/>
            <person name="Wincker P."/>
        </authorList>
    </citation>
    <scope>NUCLEOTIDE SEQUENCE [LARGE SCALE GENOMIC DNA]</scope>
    <source>
        <strain evidence="2 3">Stock d4-2</strain>
    </source>
</reference>
<dbReference type="RefSeq" id="XP_001424744.1">
    <property type="nucleotide sequence ID" value="XM_001424707.1"/>
</dbReference>
<dbReference type="Proteomes" id="UP000000600">
    <property type="component" value="Unassembled WGS sequence"/>
</dbReference>
<feature type="compositionally biased region" description="Basic and acidic residues" evidence="1">
    <location>
        <begin position="90"/>
        <end position="107"/>
    </location>
</feature>
<evidence type="ECO:0000313" key="2">
    <source>
        <dbReference type="EMBL" id="CAK57346.1"/>
    </source>
</evidence>
<protein>
    <submittedName>
        <fullName evidence="2">Uncharacterized protein</fullName>
    </submittedName>
</protein>
<gene>
    <name evidence="2" type="ORF">GSPATT00028381001</name>
</gene>
<organism evidence="2 3">
    <name type="scientific">Paramecium tetraurelia</name>
    <dbReference type="NCBI Taxonomy" id="5888"/>
    <lineage>
        <taxon>Eukaryota</taxon>
        <taxon>Sar</taxon>
        <taxon>Alveolata</taxon>
        <taxon>Ciliophora</taxon>
        <taxon>Intramacronucleata</taxon>
        <taxon>Oligohymenophorea</taxon>
        <taxon>Peniculida</taxon>
        <taxon>Parameciidae</taxon>
        <taxon>Paramecium</taxon>
    </lineage>
</organism>
<dbReference type="HOGENOM" id="CLU_1201830_0_0_1"/>
<name>A0BFM9_PARTE</name>